<evidence type="ECO:0000256" key="1">
    <source>
        <dbReference type="ARBA" id="ARBA00022630"/>
    </source>
</evidence>
<evidence type="ECO:0000256" key="2">
    <source>
        <dbReference type="ARBA" id="ARBA00023002"/>
    </source>
</evidence>
<dbReference type="Gene3D" id="3.50.50.60">
    <property type="entry name" value="FAD/NAD(P)-binding domain"/>
    <property type="match status" value="1"/>
</dbReference>
<dbReference type="InterPro" id="IPR003953">
    <property type="entry name" value="FAD-dep_OxRdtase_2_FAD-bd"/>
</dbReference>
<gene>
    <name evidence="4" type="ORF">I7I53_00482</name>
</gene>
<keyword evidence="2" id="KW-0560">Oxidoreductase</keyword>
<dbReference type="EMBL" id="CP069104">
    <property type="protein sequence ID" value="QSS53278.1"/>
    <property type="molecule type" value="Genomic_DNA"/>
</dbReference>
<dbReference type="SUPFAM" id="SSF51905">
    <property type="entry name" value="FAD/NAD(P)-binding domain"/>
    <property type="match status" value="1"/>
</dbReference>
<accession>A0A8A1LFV8</accession>
<dbReference type="GO" id="GO:0005886">
    <property type="term" value="C:plasma membrane"/>
    <property type="evidence" value="ECO:0007669"/>
    <property type="project" value="TreeGrafter"/>
</dbReference>
<proteinExistence type="predicted"/>
<dbReference type="Proteomes" id="UP000663419">
    <property type="component" value="Chromosome 3"/>
</dbReference>
<dbReference type="Pfam" id="PF00890">
    <property type="entry name" value="FAD_binding_2"/>
    <property type="match status" value="1"/>
</dbReference>
<evidence type="ECO:0000313" key="5">
    <source>
        <dbReference type="Proteomes" id="UP000663419"/>
    </source>
</evidence>
<evidence type="ECO:0000259" key="3">
    <source>
        <dbReference type="Pfam" id="PF00890"/>
    </source>
</evidence>
<dbReference type="GO" id="GO:0009055">
    <property type="term" value="F:electron transfer activity"/>
    <property type="evidence" value="ECO:0007669"/>
    <property type="project" value="TreeGrafter"/>
</dbReference>
<dbReference type="GO" id="GO:0050660">
    <property type="term" value="F:flavin adenine dinucleotide binding"/>
    <property type="evidence" value="ECO:0007669"/>
    <property type="project" value="TreeGrafter"/>
</dbReference>
<dbReference type="GO" id="GO:0009061">
    <property type="term" value="P:anaerobic respiration"/>
    <property type="evidence" value="ECO:0007669"/>
    <property type="project" value="TreeGrafter"/>
</dbReference>
<evidence type="ECO:0000313" key="4">
    <source>
        <dbReference type="EMBL" id="QSS53278.1"/>
    </source>
</evidence>
<dbReference type="VEuPathDB" id="FungiDB:I7I53_00482"/>
<feature type="domain" description="FAD-dependent oxidoreductase 2 FAD-binding" evidence="3">
    <location>
        <begin position="12"/>
        <end position="51"/>
    </location>
</feature>
<protein>
    <submittedName>
        <fullName evidence="4">Succinate dehydrogenase flavoprotein</fullName>
    </submittedName>
</protein>
<dbReference type="InterPro" id="IPR030664">
    <property type="entry name" value="SdhA/FrdA/AprA"/>
</dbReference>
<name>A0A8A1LFV8_AJEC8</name>
<organism evidence="4 5">
    <name type="scientific">Ajellomyces capsulatus (strain H88)</name>
    <name type="common">Darling's disease fungus</name>
    <name type="synonym">Histoplasma capsulatum</name>
    <dbReference type="NCBI Taxonomy" id="544711"/>
    <lineage>
        <taxon>Eukaryota</taxon>
        <taxon>Fungi</taxon>
        <taxon>Dikarya</taxon>
        <taxon>Ascomycota</taxon>
        <taxon>Pezizomycotina</taxon>
        <taxon>Eurotiomycetes</taxon>
        <taxon>Eurotiomycetidae</taxon>
        <taxon>Onygenales</taxon>
        <taxon>Ajellomycetaceae</taxon>
        <taxon>Histoplasma</taxon>
    </lineage>
</organism>
<dbReference type="AlphaFoldDB" id="A0A8A1LFV8"/>
<sequence length="68" mass="7254">MKLNDYRYDALVGAGGAGLIAAVGLAQSGLETPCISKLFPTRSHSSCSRGHQCCSREYDSGRPEMAYV</sequence>
<dbReference type="InterPro" id="IPR036188">
    <property type="entry name" value="FAD/NAD-bd_sf"/>
</dbReference>
<reference evidence="4" key="1">
    <citation type="submission" date="2021-01" db="EMBL/GenBank/DDBJ databases">
        <title>Chromosome-level genome assembly of a human fungal pathogen reveals clustering of transcriptionally co-regulated genes.</title>
        <authorList>
            <person name="Voorhies M."/>
            <person name="Cohen S."/>
            <person name="Shea T.P."/>
            <person name="Petrus S."/>
            <person name="Munoz J.F."/>
            <person name="Poplawski S."/>
            <person name="Goldman W.E."/>
            <person name="Michael T."/>
            <person name="Cuomo C.A."/>
            <person name="Sil A."/>
            <person name="Beyhan S."/>
        </authorList>
    </citation>
    <scope>NUCLEOTIDE SEQUENCE</scope>
    <source>
        <strain evidence="4">H88</strain>
    </source>
</reference>
<keyword evidence="1" id="KW-0285">Flavoprotein</keyword>
<dbReference type="PANTHER" id="PTHR11632">
    <property type="entry name" value="SUCCINATE DEHYDROGENASE 2 FLAVOPROTEIN SUBUNIT"/>
    <property type="match status" value="1"/>
</dbReference>
<dbReference type="GO" id="GO:0000104">
    <property type="term" value="F:succinate dehydrogenase activity"/>
    <property type="evidence" value="ECO:0007669"/>
    <property type="project" value="TreeGrafter"/>
</dbReference>
<dbReference type="PANTHER" id="PTHR11632:SF51">
    <property type="entry name" value="SUCCINATE DEHYDROGENASE [UBIQUINONE] FLAVOPROTEIN SUBUNIT, MITOCHONDRIAL"/>
    <property type="match status" value="1"/>
</dbReference>